<dbReference type="GeneID" id="83605631"/>
<keyword evidence="1" id="KW-0812">Transmembrane</keyword>
<feature type="transmembrane region" description="Helical" evidence="1">
    <location>
        <begin position="21"/>
        <end position="46"/>
    </location>
</feature>
<evidence type="ECO:0000256" key="1">
    <source>
        <dbReference type="SAM" id="Phobius"/>
    </source>
</evidence>
<comment type="caution">
    <text evidence="2">The sequence shown here is derived from an EMBL/GenBank/DDBJ whole genome shotgun (WGS) entry which is preliminary data.</text>
</comment>
<name>A0AAW9K0D2_CARML</name>
<evidence type="ECO:0000313" key="3">
    <source>
        <dbReference type="Proteomes" id="UP001290462"/>
    </source>
</evidence>
<evidence type="ECO:0000313" key="2">
    <source>
        <dbReference type="EMBL" id="MDZ5758326.1"/>
    </source>
</evidence>
<gene>
    <name evidence="2" type="ORF">RAK27_06590</name>
</gene>
<dbReference type="AlphaFoldDB" id="A0AAW9K0D2"/>
<protein>
    <submittedName>
        <fullName evidence="2">DUF4044 domain-containing protein</fullName>
    </submittedName>
</protein>
<proteinExistence type="predicted"/>
<dbReference type="InterPro" id="IPR025270">
    <property type="entry name" value="DUF4044"/>
</dbReference>
<dbReference type="RefSeq" id="WP_010054204.1">
    <property type="nucleotide sequence ID" value="NZ_BJOJ01000017.1"/>
</dbReference>
<sequence>MKNKDLNKVTYKKAPTKMEKITKIVVWIMLFAMVGSGLLTVLYTLFIN</sequence>
<dbReference type="Proteomes" id="UP001290462">
    <property type="component" value="Unassembled WGS sequence"/>
</dbReference>
<organism evidence="2 3">
    <name type="scientific">Carnobacterium maltaromaticum</name>
    <name type="common">Carnobacterium piscicola</name>
    <dbReference type="NCBI Taxonomy" id="2751"/>
    <lineage>
        <taxon>Bacteria</taxon>
        <taxon>Bacillati</taxon>
        <taxon>Bacillota</taxon>
        <taxon>Bacilli</taxon>
        <taxon>Lactobacillales</taxon>
        <taxon>Carnobacteriaceae</taxon>
        <taxon>Carnobacterium</taxon>
    </lineage>
</organism>
<accession>A0AAW9K0D2</accession>
<dbReference type="Pfam" id="PF13253">
    <property type="entry name" value="DUF4044"/>
    <property type="match status" value="1"/>
</dbReference>
<reference evidence="2" key="1">
    <citation type="submission" date="2023-08" db="EMBL/GenBank/DDBJ databases">
        <title>Genomic characterization of piscicolin 126 produced by Carnobacterium maltaromaticum CM22 strain isolated from salmon (Salmo salar).</title>
        <authorList>
            <person name="Gonzalez-Gragera E."/>
            <person name="Garcia-Lopez J.D."/>
            <person name="Teso-Perez C."/>
            <person name="Gimenez-Hernandez I."/>
            <person name="Peralta-Sanchez J.M."/>
            <person name="Valdivia E."/>
            <person name="Montalban-Lopez M."/>
            <person name="Martin-Platero A.M."/>
            <person name="Banos A."/>
            <person name="Martinez-Bueno M."/>
        </authorList>
    </citation>
    <scope>NUCLEOTIDE SEQUENCE</scope>
    <source>
        <strain evidence="2">CM22</strain>
    </source>
</reference>
<keyword evidence="1" id="KW-0472">Membrane</keyword>
<dbReference type="EMBL" id="JAVBVO010000003">
    <property type="protein sequence ID" value="MDZ5758326.1"/>
    <property type="molecule type" value="Genomic_DNA"/>
</dbReference>
<keyword evidence="1" id="KW-1133">Transmembrane helix</keyword>